<dbReference type="CDD" id="cd00808">
    <property type="entry name" value="GluRS_core"/>
    <property type="match status" value="1"/>
</dbReference>
<dbReference type="PROSITE" id="PS00178">
    <property type="entry name" value="AA_TRNA_LIGASE_I"/>
    <property type="match status" value="1"/>
</dbReference>
<proteinExistence type="inferred from homology"/>
<dbReference type="GO" id="GO:0000049">
    <property type="term" value="F:tRNA binding"/>
    <property type="evidence" value="ECO:0007669"/>
    <property type="project" value="InterPro"/>
</dbReference>
<dbReference type="SUPFAM" id="SSF52374">
    <property type="entry name" value="Nucleotidylyl transferase"/>
    <property type="match status" value="1"/>
</dbReference>
<feature type="short sequence motif" description="'KMSKS' region" evidence="8">
    <location>
        <begin position="254"/>
        <end position="258"/>
    </location>
</feature>
<accession>A0A1F6LHP6</accession>
<keyword evidence="4 8" id="KW-0547">Nucleotide-binding</keyword>
<dbReference type="InterPro" id="IPR001412">
    <property type="entry name" value="aa-tRNA-synth_I_CS"/>
</dbReference>
<dbReference type="PANTHER" id="PTHR43311">
    <property type="entry name" value="GLUTAMATE--TRNA LIGASE"/>
    <property type="match status" value="1"/>
</dbReference>
<keyword evidence="6 8" id="KW-0648">Protein biosynthesis</keyword>
<dbReference type="EC" id="6.1.1.17" evidence="8"/>
<protein>
    <recommendedName>
        <fullName evidence="8">Glutamate--tRNA ligase</fullName>
        <ecNumber evidence="8">6.1.1.17</ecNumber>
    </recommendedName>
    <alternativeName>
        <fullName evidence="8">Glutamyl-tRNA synthetase</fullName>
        <shortName evidence="8">GluRS</shortName>
    </alternativeName>
</protein>
<evidence type="ECO:0000256" key="2">
    <source>
        <dbReference type="ARBA" id="ARBA00022490"/>
    </source>
</evidence>
<gene>
    <name evidence="8" type="primary">gltX</name>
    <name evidence="11" type="ORF">A2725_04405</name>
</gene>
<feature type="short sequence motif" description="'HIGH' region" evidence="8">
    <location>
        <begin position="7"/>
        <end position="17"/>
    </location>
</feature>
<dbReference type="InterPro" id="IPR049940">
    <property type="entry name" value="GluQ/Sye"/>
</dbReference>
<keyword evidence="2 8" id="KW-0963">Cytoplasm</keyword>
<evidence type="ECO:0000259" key="9">
    <source>
        <dbReference type="Pfam" id="PF00749"/>
    </source>
</evidence>
<dbReference type="GO" id="GO:0005737">
    <property type="term" value="C:cytoplasm"/>
    <property type="evidence" value="ECO:0007669"/>
    <property type="project" value="UniProtKB-SubCell"/>
</dbReference>
<dbReference type="FunFam" id="3.40.50.620:FF:000045">
    <property type="entry name" value="Glutamate--tRNA ligase, mitochondrial"/>
    <property type="match status" value="1"/>
</dbReference>
<name>A0A1F6LHP6_9BACT</name>
<keyword evidence="3 8" id="KW-0436">Ligase</keyword>
<keyword evidence="7 8" id="KW-0030">Aminoacyl-tRNA synthetase</keyword>
<dbReference type="Proteomes" id="UP000177067">
    <property type="component" value="Unassembled WGS sequence"/>
</dbReference>
<evidence type="ECO:0000259" key="10">
    <source>
        <dbReference type="Pfam" id="PF19269"/>
    </source>
</evidence>
<dbReference type="InterPro" id="IPR020752">
    <property type="entry name" value="Glu-tRNA-synth_I_codon-bd_sub1"/>
</dbReference>
<dbReference type="InterPro" id="IPR020058">
    <property type="entry name" value="Glu/Gln-tRNA-synth_Ib_cat-dom"/>
</dbReference>
<dbReference type="InterPro" id="IPR014729">
    <property type="entry name" value="Rossmann-like_a/b/a_fold"/>
</dbReference>
<comment type="similarity">
    <text evidence="1 8">Belongs to the class-I aminoacyl-tRNA synthetase family. Glutamate--tRNA ligase type 1 subfamily.</text>
</comment>
<organism evidence="11 12">
    <name type="scientific">Candidatus Magasanikbacteria bacterium RIFCSPHIGHO2_01_FULL_33_34</name>
    <dbReference type="NCBI Taxonomy" id="1798671"/>
    <lineage>
        <taxon>Bacteria</taxon>
        <taxon>Candidatus Magasanikiibacteriota</taxon>
    </lineage>
</organism>
<evidence type="ECO:0000256" key="1">
    <source>
        <dbReference type="ARBA" id="ARBA00007894"/>
    </source>
</evidence>
<evidence type="ECO:0000256" key="6">
    <source>
        <dbReference type="ARBA" id="ARBA00022917"/>
    </source>
</evidence>
<dbReference type="GO" id="GO:0008270">
    <property type="term" value="F:zinc ion binding"/>
    <property type="evidence" value="ECO:0007669"/>
    <property type="project" value="InterPro"/>
</dbReference>
<evidence type="ECO:0000256" key="7">
    <source>
        <dbReference type="ARBA" id="ARBA00023146"/>
    </source>
</evidence>
<evidence type="ECO:0000313" key="12">
    <source>
        <dbReference type="Proteomes" id="UP000177067"/>
    </source>
</evidence>
<comment type="function">
    <text evidence="8">Catalyzes the attachment of glutamate to tRNA(Glu) in a two-step reaction: glutamate is first activated by ATP to form Glu-AMP and then transferred to the acceptor end of tRNA(Glu).</text>
</comment>
<sequence length="489" mass="56364">MKTRFAPSPTGFLHIGGFRTALFAYLYAKKNGGDFLIRIEDTDRERLVEGGIDNILTSIYWAGIVPDEGVLIENNQVIQKGINGPYIQSERLDIYKKYISVLLDKGYAYHCFCSKDRLDKLRITQEKNKMPPGYDGYCKNLSLDEVKKKKNEEKFVIRLNVPRNETIVVNDLVRGEVKFDTNLIDDQVLIKSDGFPTYHFAVVVDDHLMGVTDVIRGEEWLSSTPKSIILYKYFGWELPKYAHLPLLVNEQKLKLSKRHGDVSVFDFKEKGYLPDSLVNFVAFLGWNPGDEREIFSLRELEQEFDLSKVGKSAAVFNIDKLDWVNGQYIKKMSNTQLGHAVLPFLNNSGLINSMDVDEALLVSLVEMFKDRMSKLSDIVEFSGFIFANFLEYDPNLLIWKKSDLETTKKNLKSLLDYIDEFEVRYWNTDWLQGKIQDWIKNKNYTVGEILWPMRVALSGQKNSPGPFEIANILGKEKTMERIRYAISSL</sequence>
<dbReference type="EMBL" id="MFPS01000008">
    <property type="protein sequence ID" value="OGH58958.1"/>
    <property type="molecule type" value="Genomic_DNA"/>
</dbReference>
<dbReference type="PANTHER" id="PTHR43311:SF2">
    <property type="entry name" value="GLUTAMATE--TRNA LIGASE, MITOCHONDRIAL-RELATED"/>
    <property type="match status" value="1"/>
</dbReference>
<comment type="catalytic activity">
    <reaction evidence="8">
        <text>tRNA(Glu) + L-glutamate + ATP = L-glutamyl-tRNA(Glu) + AMP + diphosphate</text>
        <dbReference type="Rhea" id="RHEA:23540"/>
        <dbReference type="Rhea" id="RHEA-COMP:9663"/>
        <dbReference type="Rhea" id="RHEA-COMP:9680"/>
        <dbReference type="ChEBI" id="CHEBI:29985"/>
        <dbReference type="ChEBI" id="CHEBI:30616"/>
        <dbReference type="ChEBI" id="CHEBI:33019"/>
        <dbReference type="ChEBI" id="CHEBI:78442"/>
        <dbReference type="ChEBI" id="CHEBI:78520"/>
        <dbReference type="ChEBI" id="CHEBI:456215"/>
        <dbReference type="EC" id="6.1.1.17"/>
    </reaction>
</comment>
<dbReference type="InterPro" id="IPR020751">
    <property type="entry name" value="aa-tRNA-synth_I_codon-bd_sub2"/>
</dbReference>
<feature type="domain" description="Aminoacyl-tRNA synthetase class I anticodon-binding" evidence="10">
    <location>
        <begin position="340"/>
        <end position="486"/>
    </location>
</feature>
<comment type="caution">
    <text evidence="8">Lacks conserved residue(s) required for the propagation of feature annotation.</text>
</comment>
<comment type="subunit">
    <text evidence="8">Monomer.</text>
</comment>
<reference evidence="11 12" key="1">
    <citation type="journal article" date="2016" name="Nat. Commun.">
        <title>Thousands of microbial genomes shed light on interconnected biogeochemical processes in an aquifer system.</title>
        <authorList>
            <person name="Anantharaman K."/>
            <person name="Brown C.T."/>
            <person name="Hug L.A."/>
            <person name="Sharon I."/>
            <person name="Castelle C.J."/>
            <person name="Probst A.J."/>
            <person name="Thomas B.C."/>
            <person name="Singh A."/>
            <person name="Wilkins M.J."/>
            <person name="Karaoz U."/>
            <person name="Brodie E.L."/>
            <person name="Williams K.H."/>
            <person name="Hubbard S.S."/>
            <person name="Banfield J.F."/>
        </authorList>
    </citation>
    <scope>NUCLEOTIDE SEQUENCE [LARGE SCALE GENOMIC DNA]</scope>
</reference>
<dbReference type="InterPro" id="IPR045462">
    <property type="entry name" value="aa-tRNA-synth_I_cd-bd"/>
</dbReference>
<comment type="caution">
    <text evidence="11">The sequence shown here is derived from an EMBL/GenBank/DDBJ whole genome shotgun (WGS) entry which is preliminary data.</text>
</comment>
<dbReference type="SUPFAM" id="SSF48163">
    <property type="entry name" value="An anticodon-binding domain of class I aminoacyl-tRNA synthetases"/>
    <property type="match status" value="1"/>
</dbReference>
<dbReference type="GO" id="GO:0005524">
    <property type="term" value="F:ATP binding"/>
    <property type="evidence" value="ECO:0007669"/>
    <property type="project" value="UniProtKB-UniRule"/>
</dbReference>
<dbReference type="InterPro" id="IPR000924">
    <property type="entry name" value="Glu/Gln-tRNA-synth"/>
</dbReference>
<evidence type="ECO:0000313" key="11">
    <source>
        <dbReference type="EMBL" id="OGH58958.1"/>
    </source>
</evidence>
<dbReference type="AlphaFoldDB" id="A0A1F6LHP6"/>
<dbReference type="Gene3D" id="3.40.50.620">
    <property type="entry name" value="HUPs"/>
    <property type="match status" value="1"/>
</dbReference>
<dbReference type="Pfam" id="PF00749">
    <property type="entry name" value="tRNA-synt_1c"/>
    <property type="match status" value="1"/>
</dbReference>
<evidence type="ECO:0000256" key="8">
    <source>
        <dbReference type="HAMAP-Rule" id="MF_00022"/>
    </source>
</evidence>
<evidence type="ECO:0000256" key="4">
    <source>
        <dbReference type="ARBA" id="ARBA00022741"/>
    </source>
</evidence>
<dbReference type="InterPro" id="IPR004527">
    <property type="entry name" value="Glu-tRNA-ligase_bac/mito"/>
</dbReference>
<dbReference type="InterPro" id="IPR008925">
    <property type="entry name" value="aa_tRNA-synth_I_cd-bd_sf"/>
</dbReference>
<comment type="subcellular location">
    <subcellularLocation>
        <location evidence="8">Cytoplasm</location>
    </subcellularLocation>
</comment>
<dbReference type="GO" id="GO:0004818">
    <property type="term" value="F:glutamate-tRNA ligase activity"/>
    <property type="evidence" value="ECO:0007669"/>
    <property type="project" value="UniProtKB-UniRule"/>
</dbReference>
<dbReference type="Pfam" id="PF19269">
    <property type="entry name" value="Anticodon_2"/>
    <property type="match status" value="1"/>
</dbReference>
<feature type="binding site" evidence="8">
    <location>
        <position position="257"/>
    </location>
    <ligand>
        <name>ATP</name>
        <dbReference type="ChEBI" id="CHEBI:30616"/>
    </ligand>
</feature>
<evidence type="ECO:0000256" key="5">
    <source>
        <dbReference type="ARBA" id="ARBA00022840"/>
    </source>
</evidence>
<dbReference type="InterPro" id="IPR033910">
    <property type="entry name" value="GluRS_core"/>
</dbReference>
<dbReference type="Gene3D" id="1.10.8.70">
    <property type="entry name" value="Glutamate-tRNA synthetase, class I, anticodon-binding domain 1"/>
    <property type="match status" value="1"/>
</dbReference>
<dbReference type="GO" id="GO:0006424">
    <property type="term" value="P:glutamyl-tRNA aminoacylation"/>
    <property type="evidence" value="ECO:0007669"/>
    <property type="project" value="UniProtKB-UniRule"/>
</dbReference>
<keyword evidence="5 8" id="KW-0067">ATP-binding</keyword>
<dbReference type="HAMAP" id="MF_00022">
    <property type="entry name" value="Glu_tRNA_synth_type1"/>
    <property type="match status" value="1"/>
</dbReference>
<feature type="domain" description="Glutamyl/glutaminyl-tRNA synthetase class Ib catalytic" evidence="9">
    <location>
        <begin position="2"/>
        <end position="323"/>
    </location>
</feature>
<dbReference type="Gene3D" id="1.10.10.350">
    <property type="match status" value="1"/>
</dbReference>
<dbReference type="NCBIfam" id="TIGR00464">
    <property type="entry name" value="gltX_bact"/>
    <property type="match status" value="1"/>
</dbReference>
<evidence type="ECO:0000256" key="3">
    <source>
        <dbReference type="ARBA" id="ARBA00022598"/>
    </source>
</evidence>
<dbReference type="PRINTS" id="PR00987">
    <property type="entry name" value="TRNASYNTHGLU"/>
</dbReference>